<keyword evidence="2" id="KW-1185">Reference proteome</keyword>
<proteinExistence type="predicted"/>
<dbReference type="Proteomes" id="UP000789831">
    <property type="component" value="Unassembled WGS sequence"/>
</dbReference>
<organism evidence="1 2">
    <name type="scientific">Ambispora gerdemannii</name>
    <dbReference type="NCBI Taxonomy" id="144530"/>
    <lineage>
        <taxon>Eukaryota</taxon>
        <taxon>Fungi</taxon>
        <taxon>Fungi incertae sedis</taxon>
        <taxon>Mucoromycota</taxon>
        <taxon>Glomeromycotina</taxon>
        <taxon>Glomeromycetes</taxon>
        <taxon>Archaeosporales</taxon>
        <taxon>Ambisporaceae</taxon>
        <taxon>Ambispora</taxon>
    </lineage>
</organism>
<name>A0A9N9C852_9GLOM</name>
<protein>
    <submittedName>
        <fullName evidence="1">7080_t:CDS:1</fullName>
    </submittedName>
</protein>
<dbReference type="OrthoDB" id="2439137at2759"/>
<dbReference type="EMBL" id="CAJVPL010001875">
    <property type="protein sequence ID" value="CAG8591006.1"/>
    <property type="molecule type" value="Genomic_DNA"/>
</dbReference>
<reference evidence="1" key="1">
    <citation type="submission" date="2021-06" db="EMBL/GenBank/DDBJ databases">
        <authorList>
            <person name="Kallberg Y."/>
            <person name="Tangrot J."/>
            <person name="Rosling A."/>
        </authorList>
    </citation>
    <scope>NUCLEOTIDE SEQUENCE</scope>
    <source>
        <strain evidence="1">MT106</strain>
    </source>
</reference>
<accession>A0A9N9C852</accession>
<gene>
    <name evidence="1" type="ORF">AGERDE_LOCUS8606</name>
</gene>
<comment type="caution">
    <text evidence="1">The sequence shown here is derived from an EMBL/GenBank/DDBJ whole genome shotgun (WGS) entry which is preliminary data.</text>
</comment>
<dbReference type="AlphaFoldDB" id="A0A9N9C852"/>
<sequence length="175" mass="20506">MEINVNIYVMDIPSCANYNLPNGNDMYQCSVKVCFYSRLSYLITNHPLRIKIEGAHLPSHMIMSETSQISRINLTREKRDKIIISRHADHKTTKEIKGKLLTSLNNADENKLREALSNSREICDNKTLKRFITRENRRLNDNTDLSKPEKTAEYYYQSTVSDEFWLKNGRDLFQN</sequence>
<evidence type="ECO:0000313" key="2">
    <source>
        <dbReference type="Proteomes" id="UP000789831"/>
    </source>
</evidence>
<evidence type="ECO:0000313" key="1">
    <source>
        <dbReference type="EMBL" id="CAG8591006.1"/>
    </source>
</evidence>